<name>A0A2N5J7A6_9BIFI</name>
<feature type="coiled-coil region" evidence="1">
    <location>
        <begin position="38"/>
        <end position="93"/>
    </location>
</feature>
<feature type="region of interest" description="Disordered" evidence="2">
    <location>
        <begin position="1"/>
        <end position="28"/>
    </location>
</feature>
<evidence type="ECO:0000256" key="1">
    <source>
        <dbReference type="SAM" id="Coils"/>
    </source>
</evidence>
<keyword evidence="4" id="KW-1185">Reference proteome</keyword>
<dbReference type="OrthoDB" id="5150299at2"/>
<feature type="region of interest" description="Disordered" evidence="2">
    <location>
        <begin position="126"/>
        <end position="159"/>
    </location>
</feature>
<evidence type="ECO:0000313" key="4">
    <source>
        <dbReference type="Proteomes" id="UP000235050"/>
    </source>
</evidence>
<dbReference type="RefSeq" id="WP_101618163.1">
    <property type="nucleotide sequence ID" value="NZ_NMWU01000046.1"/>
</dbReference>
<accession>A0A2N5J7A6</accession>
<proteinExistence type="predicted"/>
<protein>
    <submittedName>
        <fullName evidence="3">Heavy metal transporter</fullName>
    </submittedName>
</protein>
<dbReference type="Proteomes" id="UP000235050">
    <property type="component" value="Unassembled WGS sequence"/>
</dbReference>
<gene>
    <name evidence="3" type="ORF">Uis1B_2067</name>
</gene>
<evidence type="ECO:0000256" key="2">
    <source>
        <dbReference type="SAM" id="MobiDB-lite"/>
    </source>
</evidence>
<feature type="compositionally biased region" description="Polar residues" evidence="2">
    <location>
        <begin position="1"/>
        <end position="15"/>
    </location>
</feature>
<feature type="compositionally biased region" description="Basic and acidic residues" evidence="2">
    <location>
        <begin position="138"/>
        <end position="153"/>
    </location>
</feature>
<comment type="caution">
    <text evidence="3">The sequence shown here is derived from an EMBL/GenBank/DDBJ whole genome shotgun (WGS) entry which is preliminary data.</text>
</comment>
<sequence length="159" mass="17880">MAEEANSNADQSQDASEPHGEEQQTDWEAKYRETLAHSREWEKRAKDNKAAAAELEKLKESTLSESERTAKHIRELETENAAMKTERQHAEWAAQVSKDTGVPADLLHGDSLEAMGEYAKALDQWAHPKPKGMPDQGGRPDHPARGQETRDFVNRMFSA</sequence>
<organism evidence="3 4">
    <name type="scientific">Bifidobacterium margollesii</name>
    <dbReference type="NCBI Taxonomy" id="2020964"/>
    <lineage>
        <taxon>Bacteria</taxon>
        <taxon>Bacillati</taxon>
        <taxon>Actinomycetota</taxon>
        <taxon>Actinomycetes</taxon>
        <taxon>Bifidobacteriales</taxon>
        <taxon>Bifidobacteriaceae</taxon>
        <taxon>Bifidobacterium</taxon>
    </lineage>
</organism>
<dbReference type="EMBL" id="NMWU01000046">
    <property type="protein sequence ID" value="PLS30095.1"/>
    <property type="molecule type" value="Genomic_DNA"/>
</dbReference>
<dbReference type="AlphaFoldDB" id="A0A2N5J7A6"/>
<feature type="compositionally biased region" description="Basic and acidic residues" evidence="2">
    <location>
        <begin position="16"/>
        <end position="28"/>
    </location>
</feature>
<evidence type="ECO:0000313" key="3">
    <source>
        <dbReference type="EMBL" id="PLS30095.1"/>
    </source>
</evidence>
<keyword evidence="1" id="KW-0175">Coiled coil</keyword>
<reference evidence="3 4" key="1">
    <citation type="submission" date="2017-07" db="EMBL/GenBank/DDBJ databases">
        <title>Bifidobacterium novel species.</title>
        <authorList>
            <person name="Lugli G.A."/>
            <person name="Milani C."/>
            <person name="Duranti S."/>
            <person name="Mangifesta M."/>
        </authorList>
    </citation>
    <scope>NUCLEOTIDE SEQUENCE [LARGE SCALE GENOMIC DNA]</scope>
    <source>
        <strain evidence="4">Uis1B</strain>
    </source>
</reference>